<sequence length="180" mass="20170">MKSLTVKSGLLSAFSLLVNREFTVHDLTKAYLNNSACLHSSKKAARQFVYRNMLRLIDNGELTKVVVDSGWPLYRLTPLFKTQECATTIVTTAPSAAPVRATVTNDIPRQSLQERLNRHKLEMLSAMGETEEYDAICSEIPELQDDIQPLYNQSRDKCSKLLGRVKALESLLARQTGLAQ</sequence>
<gene>
    <name evidence="1" type="ORF">J2X05_001224</name>
</gene>
<comment type="caution">
    <text evidence="1">The sequence shown here is derived from an EMBL/GenBank/DDBJ whole genome shotgun (WGS) entry which is preliminary data.</text>
</comment>
<organism evidence="1 2">
    <name type="scientific">Cellvibrio fibrivorans</name>
    <dbReference type="NCBI Taxonomy" id="126350"/>
    <lineage>
        <taxon>Bacteria</taxon>
        <taxon>Pseudomonadati</taxon>
        <taxon>Pseudomonadota</taxon>
        <taxon>Gammaproteobacteria</taxon>
        <taxon>Cellvibrionales</taxon>
        <taxon>Cellvibrionaceae</taxon>
        <taxon>Cellvibrio</taxon>
    </lineage>
</organism>
<name>A0ABU1UVT0_9GAMM</name>
<reference evidence="1 2" key="1">
    <citation type="submission" date="2023-07" db="EMBL/GenBank/DDBJ databases">
        <title>Sorghum-associated microbial communities from plants grown in Nebraska, USA.</title>
        <authorList>
            <person name="Schachtman D."/>
        </authorList>
    </citation>
    <scope>NUCLEOTIDE SEQUENCE [LARGE SCALE GENOMIC DNA]</scope>
    <source>
        <strain evidence="1 2">BE190</strain>
    </source>
</reference>
<accession>A0ABU1UVT0</accession>
<evidence type="ECO:0008006" key="3">
    <source>
        <dbReference type="Google" id="ProtNLM"/>
    </source>
</evidence>
<evidence type="ECO:0000313" key="1">
    <source>
        <dbReference type="EMBL" id="MDR7089218.1"/>
    </source>
</evidence>
<proteinExistence type="predicted"/>
<dbReference type="EMBL" id="JAVDVX010000002">
    <property type="protein sequence ID" value="MDR7089218.1"/>
    <property type="molecule type" value="Genomic_DNA"/>
</dbReference>
<dbReference type="Proteomes" id="UP001253595">
    <property type="component" value="Unassembled WGS sequence"/>
</dbReference>
<keyword evidence="2" id="KW-1185">Reference proteome</keyword>
<evidence type="ECO:0000313" key="2">
    <source>
        <dbReference type="Proteomes" id="UP001253595"/>
    </source>
</evidence>
<protein>
    <recommendedName>
        <fullName evidence="3">Response regulator</fullName>
    </recommendedName>
</protein>